<dbReference type="GO" id="GO:0005524">
    <property type="term" value="F:ATP binding"/>
    <property type="evidence" value="ECO:0007669"/>
    <property type="project" value="UniProtKB-UniRule"/>
</dbReference>
<evidence type="ECO:0000256" key="1">
    <source>
        <dbReference type="ARBA" id="ARBA00004496"/>
    </source>
</evidence>
<keyword evidence="8 9" id="KW-0238">DNA-binding</keyword>
<keyword evidence="9 10" id="KW-0227">DNA damage</keyword>
<keyword evidence="5 9" id="KW-0235">DNA replication</keyword>
<organism evidence="12">
    <name type="scientific">Alsobacter sp. KACC 23698</name>
    <dbReference type="NCBI Taxonomy" id="3149229"/>
    <lineage>
        <taxon>Bacteria</taxon>
        <taxon>Pseudomonadati</taxon>
        <taxon>Pseudomonadota</taxon>
        <taxon>Alphaproteobacteria</taxon>
        <taxon>Hyphomicrobiales</taxon>
        <taxon>Alsobacteraceae</taxon>
        <taxon>Alsobacter</taxon>
    </lineage>
</organism>
<evidence type="ECO:0000256" key="2">
    <source>
        <dbReference type="ARBA" id="ARBA00008016"/>
    </source>
</evidence>
<comment type="subcellular location">
    <subcellularLocation>
        <location evidence="1 9 10">Cytoplasm</location>
    </subcellularLocation>
</comment>
<dbReference type="GO" id="GO:0006302">
    <property type="term" value="P:double-strand break repair"/>
    <property type="evidence" value="ECO:0007669"/>
    <property type="project" value="TreeGrafter"/>
</dbReference>
<keyword evidence="9 10" id="KW-0742">SOS response</keyword>
<dbReference type="GO" id="GO:0003697">
    <property type="term" value="F:single-stranded DNA binding"/>
    <property type="evidence" value="ECO:0007669"/>
    <property type="project" value="UniProtKB-UniRule"/>
</dbReference>
<dbReference type="GO" id="GO:0009432">
    <property type="term" value="P:SOS response"/>
    <property type="evidence" value="ECO:0007669"/>
    <property type="project" value="UniProtKB-UniRule"/>
</dbReference>
<dbReference type="Gene3D" id="3.40.50.300">
    <property type="entry name" value="P-loop containing nucleotide triphosphate hydrolases"/>
    <property type="match status" value="1"/>
</dbReference>
<evidence type="ECO:0000313" key="12">
    <source>
        <dbReference type="EMBL" id="XBO39067.1"/>
    </source>
</evidence>
<dbReference type="NCBIfam" id="TIGR00611">
    <property type="entry name" value="recf"/>
    <property type="match status" value="1"/>
</dbReference>
<evidence type="ECO:0000259" key="11">
    <source>
        <dbReference type="Pfam" id="PF02463"/>
    </source>
</evidence>
<dbReference type="AlphaFoldDB" id="A0AAU7JFA0"/>
<reference evidence="12" key="1">
    <citation type="submission" date="2024-05" db="EMBL/GenBank/DDBJ databases">
        <authorList>
            <person name="Kim S."/>
            <person name="Heo J."/>
            <person name="Choi H."/>
            <person name="Choi Y."/>
            <person name="Kwon S.-W."/>
            <person name="Kim Y."/>
        </authorList>
    </citation>
    <scope>NUCLEOTIDE SEQUENCE</scope>
    <source>
        <strain evidence="12">KACC 23698</strain>
    </source>
</reference>
<sequence>MSAPLRPVPDTPVADTPALGAPAPAGAHVARLLLSDFRSYRTLDLPVAGGLVALTGENGAGKTNILEALSLFTPGRGLRRAELPDMVRVGASAGFAVSIELATPQGDVQMGTGLERSEPDGAFSRRCRIDRAPAGSPAAFAEHLRVVWLTPAFDGLFAGAAGDRRRFLDRLVLAVDSEHGGRVNALDRALRSRNRLLAEDRLDHAWLDAVEREAAETAVAVSAARRETVERLAALIAATRDDASPFPWAAIALDGPLEADLARRPALDVEDAYRDLLRESRLRDRAAGRTLVGPQAADLVVRHGPKDVAAASASTGEQKALLIGLVIAHARLVAAMTGLAPLVLLDEIAAHLDPRRRVALYETLAGLGSQVWMTGADASAFAGLPRGGETFEVTPGAVRPMTAAR</sequence>
<comment type="similarity">
    <text evidence="2 9 10">Belongs to the RecF family.</text>
</comment>
<keyword evidence="4 9" id="KW-0963">Cytoplasm</keyword>
<dbReference type="Gene3D" id="1.20.1050.90">
    <property type="entry name" value="RecF/RecN/SMC, N-terminal domain"/>
    <property type="match status" value="1"/>
</dbReference>
<dbReference type="HAMAP" id="MF_00365">
    <property type="entry name" value="RecF"/>
    <property type="match status" value="1"/>
</dbReference>
<feature type="binding site" evidence="9">
    <location>
        <begin position="56"/>
        <end position="63"/>
    </location>
    <ligand>
        <name>ATP</name>
        <dbReference type="ChEBI" id="CHEBI:30616"/>
    </ligand>
</feature>
<keyword evidence="9 10" id="KW-0234">DNA repair</keyword>
<name>A0AAU7JFA0_9HYPH</name>
<dbReference type="Pfam" id="PF02463">
    <property type="entry name" value="SMC_N"/>
    <property type="match status" value="1"/>
</dbReference>
<dbReference type="SUPFAM" id="SSF52540">
    <property type="entry name" value="P-loop containing nucleoside triphosphate hydrolases"/>
    <property type="match status" value="1"/>
</dbReference>
<dbReference type="InterPro" id="IPR001238">
    <property type="entry name" value="DNA-binding_RecF"/>
</dbReference>
<protein>
    <recommendedName>
        <fullName evidence="3 9">DNA replication and repair protein RecF</fullName>
    </recommendedName>
</protein>
<dbReference type="PROSITE" id="PS00617">
    <property type="entry name" value="RECF_1"/>
    <property type="match status" value="1"/>
</dbReference>
<proteinExistence type="inferred from homology"/>
<dbReference type="PANTHER" id="PTHR32182">
    <property type="entry name" value="DNA REPLICATION AND REPAIR PROTEIN RECF"/>
    <property type="match status" value="1"/>
</dbReference>
<evidence type="ECO:0000256" key="5">
    <source>
        <dbReference type="ARBA" id="ARBA00022705"/>
    </source>
</evidence>
<evidence type="ECO:0000256" key="8">
    <source>
        <dbReference type="ARBA" id="ARBA00023125"/>
    </source>
</evidence>
<dbReference type="GO" id="GO:0005737">
    <property type="term" value="C:cytoplasm"/>
    <property type="evidence" value="ECO:0007669"/>
    <property type="project" value="UniProtKB-SubCell"/>
</dbReference>
<evidence type="ECO:0000256" key="9">
    <source>
        <dbReference type="HAMAP-Rule" id="MF_00365"/>
    </source>
</evidence>
<dbReference type="EMBL" id="CP157484">
    <property type="protein sequence ID" value="XBO39067.1"/>
    <property type="molecule type" value="Genomic_DNA"/>
</dbReference>
<evidence type="ECO:0000256" key="4">
    <source>
        <dbReference type="ARBA" id="ARBA00022490"/>
    </source>
</evidence>
<comment type="function">
    <text evidence="9 10">The RecF protein is involved in DNA metabolism; it is required for DNA replication and normal SOS inducibility. RecF binds preferentially to single-stranded, linear DNA. It also seems to bind ATP.</text>
</comment>
<feature type="domain" description="RecF/RecN/SMC N-terminal" evidence="11">
    <location>
        <begin position="29"/>
        <end position="373"/>
    </location>
</feature>
<dbReference type="RefSeq" id="WP_406855907.1">
    <property type="nucleotide sequence ID" value="NZ_CP157484.1"/>
</dbReference>
<dbReference type="GO" id="GO:0000731">
    <property type="term" value="P:DNA synthesis involved in DNA repair"/>
    <property type="evidence" value="ECO:0007669"/>
    <property type="project" value="TreeGrafter"/>
</dbReference>
<evidence type="ECO:0000256" key="10">
    <source>
        <dbReference type="RuleBase" id="RU000578"/>
    </source>
</evidence>
<dbReference type="PROSITE" id="PS00618">
    <property type="entry name" value="RECF_2"/>
    <property type="match status" value="1"/>
</dbReference>
<evidence type="ECO:0000256" key="7">
    <source>
        <dbReference type="ARBA" id="ARBA00022840"/>
    </source>
</evidence>
<keyword evidence="7 9" id="KW-0067">ATP-binding</keyword>
<keyword evidence="6 9" id="KW-0547">Nucleotide-binding</keyword>
<dbReference type="InterPro" id="IPR027417">
    <property type="entry name" value="P-loop_NTPase"/>
</dbReference>
<dbReference type="PANTHER" id="PTHR32182:SF0">
    <property type="entry name" value="DNA REPLICATION AND REPAIR PROTEIN RECF"/>
    <property type="match status" value="1"/>
</dbReference>
<dbReference type="InterPro" id="IPR042174">
    <property type="entry name" value="RecF_2"/>
</dbReference>
<dbReference type="GO" id="GO:0006260">
    <property type="term" value="P:DNA replication"/>
    <property type="evidence" value="ECO:0007669"/>
    <property type="project" value="UniProtKB-UniRule"/>
</dbReference>
<gene>
    <name evidence="9 12" type="primary">recF</name>
    <name evidence="12" type="ORF">ABEG18_25890</name>
</gene>
<dbReference type="InterPro" id="IPR003395">
    <property type="entry name" value="RecF/RecN/SMC_N"/>
</dbReference>
<accession>A0AAU7JFA0</accession>
<evidence type="ECO:0000256" key="3">
    <source>
        <dbReference type="ARBA" id="ARBA00020170"/>
    </source>
</evidence>
<dbReference type="InterPro" id="IPR018078">
    <property type="entry name" value="DNA-binding_RecF_CS"/>
</dbReference>
<evidence type="ECO:0000256" key="6">
    <source>
        <dbReference type="ARBA" id="ARBA00022741"/>
    </source>
</evidence>